<organism evidence="2 3">
    <name type="scientific">Cytobacillus praedii</name>
    <dbReference type="NCBI Taxonomy" id="1742358"/>
    <lineage>
        <taxon>Bacteria</taxon>
        <taxon>Bacillati</taxon>
        <taxon>Bacillota</taxon>
        <taxon>Bacilli</taxon>
        <taxon>Bacillales</taxon>
        <taxon>Bacillaceae</taxon>
        <taxon>Cytobacillus</taxon>
    </lineage>
</organism>
<dbReference type="Gene3D" id="3.30.70.1070">
    <property type="entry name" value="Sporulation related repeat"/>
    <property type="match status" value="1"/>
</dbReference>
<protein>
    <recommendedName>
        <fullName evidence="4">SPOR domain-containing protein</fullName>
    </recommendedName>
</protein>
<keyword evidence="1" id="KW-0812">Transmembrane</keyword>
<keyword evidence="1" id="KW-1133">Transmembrane helix</keyword>
<name>A0A4R1AVJ6_9BACI</name>
<keyword evidence="1" id="KW-0472">Membrane</keyword>
<sequence>MDREEKGKTITIKINGKNHTFLEAARKENERLKMENKSERLEEETVQTNKYDYSSAIEAAASKEAADEENFDWILPDESSDFDMDVQEYKIAKQPKKQSQKGIGAISKNFKKNNRNGMLSSVFLTVFFAILLGTSFGLLLLKLVITENETPVDQPVIAEPAPEKTEDTPAGAGETESVALDPLSTFIVQGGVFSNKGAAEQMKDGAIQLGAPAQVVEMNGQAFLYVSVADSIEHAKEIGAKLKSKGIEVFAKPITFEGKTLKDLQGEERKVMEAAGAIYQSLAVGASEAAAGQTISASTLEEAEKQGSILKNISEDKLKHEGVIAIKTELDQAIEQLKAYKQTPELSIQTKLQQHLLGFLAVYQTL</sequence>
<dbReference type="AlphaFoldDB" id="A0A4R1AVJ6"/>
<dbReference type="STRING" id="1742358.GCA_001439605_04018"/>
<feature type="transmembrane region" description="Helical" evidence="1">
    <location>
        <begin position="118"/>
        <end position="141"/>
    </location>
</feature>
<gene>
    <name evidence="2" type="ORF">E0Y62_19550</name>
</gene>
<comment type="caution">
    <text evidence="2">The sequence shown here is derived from an EMBL/GenBank/DDBJ whole genome shotgun (WGS) entry which is preliminary data.</text>
</comment>
<evidence type="ECO:0008006" key="4">
    <source>
        <dbReference type="Google" id="ProtNLM"/>
    </source>
</evidence>
<dbReference type="SUPFAM" id="SSF110997">
    <property type="entry name" value="Sporulation related repeat"/>
    <property type="match status" value="1"/>
</dbReference>
<dbReference type="InterPro" id="IPR036680">
    <property type="entry name" value="SPOR-like_sf"/>
</dbReference>
<reference evidence="2 3" key="1">
    <citation type="submission" date="2019-03" db="EMBL/GenBank/DDBJ databases">
        <authorList>
            <person name="Jensen L."/>
            <person name="Storgaard J."/>
            <person name="Sulaj E."/>
            <person name="Schramm A."/>
            <person name="Marshall I.P.G."/>
        </authorList>
    </citation>
    <scope>NUCLEOTIDE SEQUENCE [LARGE SCALE GENOMIC DNA]</scope>
    <source>
        <strain evidence="2 3">2017H2G3</strain>
    </source>
</reference>
<evidence type="ECO:0000313" key="3">
    <source>
        <dbReference type="Proteomes" id="UP000293846"/>
    </source>
</evidence>
<dbReference type="Proteomes" id="UP000293846">
    <property type="component" value="Unassembled WGS sequence"/>
</dbReference>
<accession>A0A4R1AVJ6</accession>
<dbReference type="GO" id="GO:0042834">
    <property type="term" value="F:peptidoglycan binding"/>
    <property type="evidence" value="ECO:0007669"/>
    <property type="project" value="InterPro"/>
</dbReference>
<keyword evidence="3" id="KW-1185">Reference proteome</keyword>
<evidence type="ECO:0000256" key="1">
    <source>
        <dbReference type="SAM" id="Phobius"/>
    </source>
</evidence>
<evidence type="ECO:0000313" key="2">
    <source>
        <dbReference type="EMBL" id="TCJ02431.1"/>
    </source>
</evidence>
<dbReference type="EMBL" id="SJTH01000033">
    <property type="protein sequence ID" value="TCJ02431.1"/>
    <property type="molecule type" value="Genomic_DNA"/>
</dbReference>
<proteinExistence type="predicted"/>